<accession>A0A051TXI8</accession>
<dbReference type="Gene3D" id="3.90.1200.10">
    <property type="match status" value="1"/>
</dbReference>
<gene>
    <name evidence="2" type="ORF">K875_04022</name>
</gene>
<dbReference type="PATRIC" id="fig|1324261.3.peg.4064"/>
<keyword evidence="3" id="KW-1185">Reference proteome</keyword>
<dbReference type="InterPro" id="IPR002575">
    <property type="entry name" value="Aminoglycoside_PTrfase"/>
</dbReference>
<proteinExistence type="predicted"/>
<dbReference type="AlphaFoldDB" id="A0A051TXI8"/>
<dbReference type="RefSeq" id="WP_044486459.1">
    <property type="nucleotide sequence ID" value="NZ_KK328284.1"/>
</dbReference>
<feature type="domain" description="Aminoglycoside phosphotransferase" evidence="1">
    <location>
        <begin position="175"/>
        <end position="320"/>
    </location>
</feature>
<dbReference type="Proteomes" id="UP000025947">
    <property type="component" value="Unassembled WGS sequence"/>
</dbReference>
<organism evidence="2 3">
    <name type="scientific">Mycobacterium [tuberculosis] TKK-01-0051</name>
    <dbReference type="NCBI Taxonomy" id="1324261"/>
    <lineage>
        <taxon>Bacteria</taxon>
        <taxon>Bacillati</taxon>
        <taxon>Actinomycetota</taxon>
        <taxon>Actinomycetes</taxon>
        <taxon>Mycobacteriales</taxon>
        <taxon>Mycobacteriaceae</taxon>
        <taxon>Mycobacterium</taxon>
        <taxon>Mycobacterium avium complex (MAC)</taxon>
    </lineage>
</organism>
<comment type="caution">
    <text evidence="2">The sequence shown here is derived from an EMBL/GenBank/DDBJ whole genome shotgun (WGS) entry which is preliminary data.</text>
</comment>
<protein>
    <recommendedName>
        <fullName evidence="1">Aminoglycoside phosphotransferase domain-containing protein</fullName>
    </recommendedName>
</protein>
<dbReference type="Pfam" id="PF01636">
    <property type="entry name" value="APH"/>
    <property type="match status" value="1"/>
</dbReference>
<name>A0A051TXI8_9MYCO</name>
<dbReference type="InterPro" id="IPR011009">
    <property type="entry name" value="Kinase-like_dom_sf"/>
</dbReference>
<reference evidence="2 3" key="1">
    <citation type="submission" date="2014-04" db="EMBL/GenBank/DDBJ databases">
        <title>The Genome Sequence of Mycobacterium tuberculosis TKK-01-0051.</title>
        <authorList>
            <consortium name="The Broad Institute Genomics Platform"/>
            <consortium name="The Broad Institute Genome Sequencing Center for Infectious Disease"/>
            <person name="Earl A.M."/>
            <person name="Cohen K."/>
            <person name="Pym A."/>
            <person name="Bishai W."/>
            <person name="Maharaj K."/>
            <person name="Desjardins C."/>
            <person name="Abeel T."/>
            <person name="Young S."/>
            <person name="Zeng Q."/>
            <person name="Gargeya S."/>
            <person name="Abouelleil A."/>
            <person name="Alvarado L."/>
            <person name="Chapman S.B."/>
            <person name="Gainer-Dewar J."/>
            <person name="Goldberg J."/>
            <person name="Griggs A."/>
            <person name="Gujja S."/>
            <person name="Hansen M."/>
            <person name="Howarth C."/>
            <person name="Imamovic A."/>
            <person name="Larimer J."/>
            <person name="Murphy C."/>
            <person name="Naylor J."/>
            <person name="Pearson M."/>
            <person name="Poon T.W."/>
            <person name="Priest M."/>
            <person name="Roberts A."/>
            <person name="Saif S."/>
            <person name="Shea T."/>
            <person name="Sykes S."/>
            <person name="Wortman J."/>
            <person name="Nusbaum C."/>
            <person name="Birren B."/>
        </authorList>
    </citation>
    <scope>NUCLEOTIDE SEQUENCE [LARGE SCALE GENOMIC DNA]</scope>
    <source>
        <strain evidence="2 3">TKK-01-0051</strain>
    </source>
</reference>
<evidence type="ECO:0000313" key="2">
    <source>
        <dbReference type="EMBL" id="KBZ61071.1"/>
    </source>
</evidence>
<evidence type="ECO:0000313" key="3">
    <source>
        <dbReference type="Proteomes" id="UP000025947"/>
    </source>
</evidence>
<dbReference type="EMBL" id="JLXW01000010">
    <property type="protein sequence ID" value="KBZ61071.1"/>
    <property type="molecule type" value="Genomic_DNA"/>
</dbReference>
<dbReference type="HOGENOM" id="CLU_061751_1_1_11"/>
<dbReference type="SUPFAM" id="SSF56112">
    <property type="entry name" value="Protein kinase-like (PK-like)"/>
    <property type="match status" value="1"/>
</dbReference>
<evidence type="ECO:0000259" key="1">
    <source>
        <dbReference type="Pfam" id="PF01636"/>
    </source>
</evidence>
<sequence length="393" mass="42630">MTARTLRHRAGSAVANLTAAGEFVAAVLPALPGSGPSSAADVTTDWLTRHLASTTPGAVAQRISVLDGTTGTTDRRRLAVKWNGPGRAAGLPDHLFLKSTPLSAKNRTMVAALGMAVNEARFYNEAADELGGVAPRSWYAHAGVGARFLIVLDDIVAAGGRPYALADTCDIVHAQGLIDAFATLHARFWQSPRLVGDLSWVRTWSTRPGYAVLTTFYSRGRRGALRRERPEVTSAVRAVAAALDTHAAKYYREFESGPLTLLHGDSHLGNTFACADGRSGLLDWQVVWRGPGLREVSYFMTTGLEPEMRRSAERDLIEQYLEGLRAGGAEDVPNFDVAFQRYRLFAAEAWDATAMTINWPGLQAQQNADAAFRRACAAVQDLDTAALMNRLYR</sequence>